<dbReference type="AlphaFoldDB" id="A0A0A8ZK78"/>
<sequence>MLSMTPCSVSEEQTDRDAWREARALGNGCHS</sequence>
<name>A0A0A8ZK78_ARUDO</name>
<protein>
    <submittedName>
        <fullName evidence="1">Uncharacterized protein</fullName>
    </submittedName>
</protein>
<evidence type="ECO:0000313" key="1">
    <source>
        <dbReference type="EMBL" id="JAD38078.1"/>
    </source>
</evidence>
<dbReference type="EMBL" id="GBRH01259817">
    <property type="protein sequence ID" value="JAD38078.1"/>
    <property type="molecule type" value="Transcribed_RNA"/>
</dbReference>
<reference evidence="1" key="1">
    <citation type="submission" date="2014-09" db="EMBL/GenBank/DDBJ databases">
        <authorList>
            <person name="Magalhaes I.L.F."/>
            <person name="Oliveira U."/>
            <person name="Santos F.R."/>
            <person name="Vidigal T.H.D.A."/>
            <person name="Brescovit A.D."/>
            <person name="Santos A.J."/>
        </authorList>
    </citation>
    <scope>NUCLEOTIDE SEQUENCE</scope>
    <source>
        <tissue evidence="1">Shoot tissue taken approximately 20 cm above the soil surface</tissue>
    </source>
</reference>
<accession>A0A0A8ZK78</accession>
<organism evidence="1">
    <name type="scientific">Arundo donax</name>
    <name type="common">Giant reed</name>
    <name type="synonym">Donax arundinaceus</name>
    <dbReference type="NCBI Taxonomy" id="35708"/>
    <lineage>
        <taxon>Eukaryota</taxon>
        <taxon>Viridiplantae</taxon>
        <taxon>Streptophyta</taxon>
        <taxon>Embryophyta</taxon>
        <taxon>Tracheophyta</taxon>
        <taxon>Spermatophyta</taxon>
        <taxon>Magnoliopsida</taxon>
        <taxon>Liliopsida</taxon>
        <taxon>Poales</taxon>
        <taxon>Poaceae</taxon>
        <taxon>PACMAD clade</taxon>
        <taxon>Arundinoideae</taxon>
        <taxon>Arundineae</taxon>
        <taxon>Arundo</taxon>
    </lineage>
</organism>
<proteinExistence type="predicted"/>
<reference evidence="1" key="2">
    <citation type="journal article" date="2015" name="Data Brief">
        <title>Shoot transcriptome of the giant reed, Arundo donax.</title>
        <authorList>
            <person name="Barrero R.A."/>
            <person name="Guerrero F.D."/>
            <person name="Moolhuijzen P."/>
            <person name="Goolsby J.A."/>
            <person name="Tidwell J."/>
            <person name="Bellgard S.E."/>
            <person name="Bellgard M.I."/>
        </authorList>
    </citation>
    <scope>NUCLEOTIDE SEQUENCE</scope>
    <source>
        <tissue evidence="1">Shoot tissue taken approximately 20 cm above the soil surface</tissue>
    </source>
</reference>